<comment type="caution">
    <text evidence="1">The sequence shown here is derived from an EMBL/GenBank/DDBJ whole genome shotgun (WGS) entry which is preliminary data.</text>
</comment>
<evidence type="ECO:0000313" key="2">
    <source>
        <dbReference type="Proteomes" id="UP000663879"/>
    </source>
</evidence>
<dbReference type="Proteomes" id="UP000663879">
    <property type="component" value="Unassembled WGS sequence"/>
</dbReference>
<evidence type="ECO:0000313" key="1">
    <source>
        <dbReference type="EMBL" id="CAF1077159.1"/>
    </source>
</evidence>
<gene>
    <name evidence="1" type="ORF">OXX778_LOCUS20016</name>
</gene>
<name>A0A814MFE6_9BILA</name>
<accession>A0A814MFE6</accession>
<organism evidence="1 2">
    <name type="scientific">Brachionus calyciflorus</name>
    <dbReference type="NCBI Taxonomy" id="104777"/>
    <lineage>
        <taxon>Eukaryota</taxon>
        <taxon>Metazoa</taxon>
        <taxon>Spiralia</taxon>
        <taxon>Gnathifera</taxon>
        <taxon>Rotifera</taxon>
        <taxon>Eurotatoria</taxon>
        <taxon>Monogononta</taxon>
        <taxon>Pseudotrocha</taxon>
        <taxon>Ploima</taxon>
        <taxon>Brachionidae</taxon>
        <taxon>Brachionus</taxon>
    </lineage>
</organism>
<keyword evidence="2" id="KW-1185">Reference proteome</keyword>
<sequence length="171" mass="19821">MEINAVEFEFDGDDEEKVPLEDGTIDDLDPVFDQFVEPIVEPFELIYDVKPLNKLDLLSFKETIDLIIKQIGDGLYLEYRFCSDLNKAQRKIICEKCDLKNIKYSKNGTRYVVMTIGLNIVINDKETLKNAKELNTFSQVEYPRDENVNKILIENEEPVKRGLSGRPKKKI</sequence>
<dbReference type="EMBL" id="CAJNOC010006404">
    <property type="protein sequence ID" value="CAF1077159.1"/>
    <property type="molecule type" value="Genomic_DNA"/>
</dbReference>
<dbReference type="AlphaFoldDB" id="A0A814MFE6"/>
<protein>
    <submittedName>
        <fullName evidence="1">Uncharacterized protein</fullName>
    </submittedName>
</protein>
<reference evidence="1" key="1">
    <citation type="submission" date="2021-02" db="EMBL/GenBank/DDBJ databases">
        <authorList>
            <person name="Nowell W R."/>
        </authorList>
    </citation>
    <scope>NUCLEOTIDE SEQUENCE</scope>
    <source>
        <strain evidence="1">Ploen Becks lab</strain>
    </source>
</reference>
<proteinExistence type="predicted"/>